<organism evidence="2 3">
    <name type="scientific">Chitinophaga arvensicola</name>
    <dbReference type="NCBI Taxonomy" id="29529"/>
    <lineage>
        <taxon>Bacteria</taxon>
        <taxon>Pseudomonadati</taxon>
        <taxon>Bacteroidota</taxon>
        <taxon>Chitinophagia</taxon>
        <taxon>Chitinophagales</taxon>
        <taxon>Chitinophagaceae</taxon>
        <taxon>Chitinophaga</taxon>
    </lineage>
</organism>
<name>A0A1I0S5P6_9BACT</name>
<feature type="transmembrane region" description="Helical" evidence="1">
    <location>
        <begin position="48"/>
        <end position="66"/>
    </location>
</feature>
<gene>
    <name evidence="2" type="ORF">SAMN04488122_3852</name>
</gene>
<proteinExistence type="predicted"/>
<dbReference type="OrthoDB" id="678688at2"/>
<keyword evidence="1" id="KW-0812">Transmembrane</keyword>
<dbReference type="RefSeq" id="WP_089897236.1">
    <property type="nucleotide sequence ID" value="NZ_FOJG01000002.1"/>
</dbReference>
<evidence type="ECO:0000313" key="2">
    <source>
        <dbReference type="EMBL" id="SEW50508.1"/>
    </source>
</evidence>
<evidence type="ECO:0000313" key="3">
    <source>
        <dbReference type="Proteomes" id="UP000199310"/>
    </source>
</evidence>
<dbReference type="EMBL" id="FOJG01000002">
    <property type="protein sequence ID" value="SEW50508.1"/>
    <property type="molecule type" value="Genomic_DNA"/>
</dbReference>
<keyword evidence="1" id="KW-0472">Membrane</keyword>
<sequence length="131" mass="14382">MSRTAIIGILAVLLVIVCAFFPWSAVDVDSRHLVFSGVNGAGSNYGEPGRLCIILGVIGICIFLVKNKWVSRINLFIIGFLLAWTFRNLLLYSRCEMGDCPHPQPALYLSFAGALVAFLCVLFTRTPKSSQ</sequence>
<dbReference type="AlphaFoldDB" id="A0A1I0S5P6"/>
<feature type="transmembrane region" description="Helical" evidence="1">
    <location>
        <begin position="73"/>
        <end position="93"/>
    </location>
</feature>
<keyword evidence="1" id="KW-1133">Transmembrane helix</keyword>
<feature type="transmembrane region" description="Helical" evidence="1">
    <location>
        <begin position="7"/>
        <end position="26"/>
    </location>
</feature>
<keyword evidence="3" id="KW-1185">Reference proteome</keyword>
<dbReference type="Proteomes" id="UP000199310">
    <property type="component" value="Unassembled WGS sequence"/>
</dbReference>
<feature type="transmembrane region" description="Helical" evidence="1">
    <location>
        <begin position="105"/>
        <end position="124"/>
    </location>
</feature>
<reference evidence="3" key="1">
    <citation type="submission" date="2016-10" db="EMBL/GenBank/DDBJ databases">
        <authorList>
            <person name="Varghese N."/>
            <person name="Submissions S."/>
        </authorList>
    </citation>
    <scope>NUCLEOTIDE SEQUENCE [LARGE SCALE GENOMIC DNA]</scope>
    <source>
        <strain evidence="3">DSM 3695</strain>
    </source>
</reference>
<accession>A0A1I0S5P6</accession>
<evidence type="ECO:0000256" key="1">
    <source>
        <dbReference type="SAM" id="Phobius"/>
    </source>
</evidence>
<protein>
    <submittedName>
        <fullName evidence="2">Uncharacterized protein</fullName>
    </submittedName>
</protein>
<dbReference type="STRING" id="29529.SAMN04488122_3852"/>